<dbReference type="Gene3D" id="3.40.50.880">
    <property type="match status" value="1"/>
</dbReference>
<accession>A0A2V2N7K8</accession>
<name>A0A2V2N7K8_9EURY</name>
<dbReference type="OrthoDB" id="82036at2157"/>
<dbReference type="GeneID" id="97550306"/>
<dbReference type="PANTHER" id="PTHR48094">
    <property type="entry name" value="PROTEIN/NUCLEIC ACID DEGLYCASE DJ-1-RELATED"/>
    <property type="match status" value="1"/>
</dbReference>
<organism evidence="2 3">
    <name type="scientific">Methanospirillum lacunae</name>
    <dbReference type="NCBI Taxonomy" id="668570"/>
    <lineage>
        <taxon>Archaea</taxon>
        <taxon>Methanobacteriati</taxon>
        <taxon>Methanobacteriota</taxon>
        <taxon>Stenosarchaea group</taxon>
        <taxon>Methanomicrobia</taxon>
        <taxon>Methanomicrobiales</taxon>
        <taxon>Methanospirillaceae</taxon>
        <taxon>Methanospirillum</taxon>
    </lineage>
</organism>
<dbReference type="InterPro" id="IPR050325">
    <property type="entry name" value="Prot/Nucl_acid_deglycase"/>
</dbReference>
<evidence type="ECO:0000313" key="3">
    <source>
        <dbReference type="Proteomes" id="UP000245657"/>
    </source>
</evidence>
<proteinExistence type="predicted"/>
<dbReference type="Proteomes" id="UP000245657">
    <property type="component" value="Unassembled WGS sequence"/>
</dbReference>
<comment type="caution">
    <text evidence="2">The sequence shown here is derived from an EMBL/GenBank/DDBJ whole genome shotgun (WGS) entry which is preliminary data.</text>
</comment>
<keyword evidence="3" id="KW-1185">Reference proteome</keyword>
<reference evidence="2 3" key="1">
    <citation type="submission" date="2018-05" db="EMBL/GenBank/DDBJ databases">
        <title>Draft genome of Methanospirillum lacunae Ki8-1.</title>
        <authorList>
            <person name="Dueholm M.S."/>
            <person name="Nielsen P.H."/>
            <person name="Bakmann L.F."/>
            <person name="Otzen D.E."/>
        </authorList>
    </citation>
    <scope>NUCLEOTIDE SEQUENCE [LARGE SCALE GENOMIC DNA]</scope>
    <source>
        <strain evidence="2 3">Ki8-1</strain>
    </source>
</reference>
<feature type="domain" description="DJ-1/PfpI" evidence="1">
    <location>
        <begin position="5"/>
        <end position="172"/>
    </location>
</feature>
<dbReference type="EMBL" id="QGMY01000008">
    <property type="protein sequence ID" value="PWR71541.1"/>
    <property type="molecule type" value="Genomic_DNA"/>
</dbReference>
<dbReference type="CDD" id="cd03135">
    <property type="entry name" value="GATase1_DJ-1"/>
    <property type="match status" value="1"/>
</dbReference>
<sequence length="179" mass="19092">MADEKKVLIVIAPRNFRDEELTEPINYLMQAGISYDVISTTCGLAIGMMGGEMPVEHTISDLNEGDIAQYNAILIVGGNGAPEYLWNYRPLLELIQKFDKQNSIVSAICLAPAVLGQAGVLKGKKATVWNDDQAIEEIRKGGGIFTSSPVVVDGKIITANGPTAAAAFGEKVAVSVKNL</sequence>
<evidence type="ECO:0000313" key="2">
    <source>
        <dbReference type="EMBL" id="PWR71541.1"/>
    </source>
</evidence>
<dbReference type="GO" id="GO:0005737">
    <property type="term" value="C:cytoplasm"/>
    <property type="evidence" value="ECO:0007669"/>
    <property type="project" value="TreeGrafter"/>
</dbReference>
<dbReference type="Pfam" id="PF01965">
    <property type="entry name" value="DJ-1_PfpI"/>
    <property type="match status" value="1"/>
</dbReference>
<gene>
    <name evidence="2" type="ORF">DK846_11835</name>
</gene>
<dbReference type="RefSeq" id="WP_109969159.1">
    <property type="nucleotide sequence ID" value="NZ_CP176093.1"/>
</dbReference>
<dbReference type="AlphaFoldDB" id="A0A2V2N7K8"/>
<dbReference type="PANTHER" id="PTHR48094:SF12">
    <property type="entry name" value="PARKINSON DISEASE PROTEIN 7 HOMOLOG"/>
    <property type="match status" value="1"/>
</dbReference>
<dbReference type="InterPro" id="IPR002818">
    <property type="entry name" value="DJ-1/PfpI"/>
</dbReference>
<evidence type="ECO:0000259" key="1">
    <source>
        <dbReference type="Pfam" id="PF01965"/>
    </source>
</evidence>
<dbReference type="SUPFAM" id="SSF52317">
    <property type="entry name" value="Class I glutamine amidotransferase-like"/>
    <property type="match status" value="1"/>
</dbReference>
<protein>
    <recommendedName>
        <fullName evidence="1">DJ-1/PfpI domain-containing protein</fullName>
    </recommendedName>
</protein>
<dbReference type="InterPro" id="IPR029062">
    <property type="entry name" value="Class_I_gatase-like"/>
</dbReference>